<gene>
    <name evidence="2" type="ORF">C0Q70_01149</name>
</gene>
<dbReference type="AlphaFoldDB" id="A0A2T7PYN1"/>
<evidence type="ECO:0000256" key="1">
    <source>
        <dbReference type="SAM" id="MobiDB-lite"/>
    </source>
</evidence>
<accession>A0A2T7PYN1</accession>
<organism evidence="2 3">
    <name type="scientific">Pomacea canaliculata</name>
    <name type="common">Golden apple snail</name>
    <dbReference type="NCBI Taxonomy" id="400727"/>
    <lineage>
        <taxon>Eukaryota</taxon>
        <taxon>Metazoa</taxon>
        <taxon>Spiralia</taxon>
        <taxon>Lophotrochozoa</taxon>
        <taxon>Mollusca</taxon>
        <taxon>Gastropoda</taxon>
        <taxon>Caenogastropoda</taxon>
        <taxon>Architaenioglossa</taxon>
        <taxon>Ampullarioidea</taxon>
        <taxon>Ampullariidae</taxon>
        <taxon>Pomacea</taxon>
    </lineage>
</organism>
<dbReference type="EMBL" id="PZQS01000001">
    <property type="protein sequence ID" value="PVD38533.1"/>
    <property type="molecule type" value="Genomic_DNA"/>
</dbReference>
<dbReference type="Proteomes" id="UP000245119">
    <property type="component" value="Linkage Group LG1"/>
</dbReference>
<evidence type="ECO:0000313" key="3">
    <source>
        <dbReference type="Proteomes" id="UP000245119"/>
    </source>
</evidence>
<proteinExistence type="predicted"/>
<name>A0A2T7PYN1_POMCA</name>
<keyword evidence="3" id="KW-1185">Reference proteome</keyword>
<comment type="caution">
    <text evidence="2">The sequence shown here is derived from an EMBL/GenBank/DDBJ whole genome shotgun (WGS) entry which is preliminary data.</text>
</comment>
<reference evidence="2 3" key="1">
    <citation type="submission" date="2018-04" db="EMBL/GenBank/DDBJ databases">
        <title>The genome of golden apple snail Pomacea canaliculata provides insight into stress tolerance and invasive adaptation.</title>
        <authorList>
            <person name="Liu C."/>
            <person name="Liu B."/>
            <person name="Ren Y."/>
            <person name="Zhang Y."/>
            <person name="Wang H."/>
            <person name="Li S."/>
            <person name="Jiang F."/>
            <person name="Yin L."/>
            <person name="Zhang G."/>
            <person name="Qian W."/>
            <person name="Fan W."/>
        </authorList>
    </citation>
    <scope>NUCLEOTIDE SEQUENCE [LARGE SCALE GENOMIC DNA]</scope>
    <source>
        <strain evidence="2">SZHN2017</strain>
        <tissue evidence="2">Muscle</tissue>
    </source>
</reference>
<protein>
    <submittedName>
        <fullName evidence="2">Uncharacterized protein</fullName>
    </submittedName>
</protein>
<feature type="region of interest" description="Disordered" evidence="1">
    <location>
        <begin position="15"/>
        <end position="40"/>
    </location>
</feature>
<evidence type="ECO:0000313" key="2">
    <source>
        <dbReference type="EMBL" id="PVD38533.1"/>
    </source>
</evidence>
<sequence>METQGFQAIFHNHSLAKPGLSADPERGTSTSSSSRARTRTHTHVVPYVAATFTKLPRYNRSHVRSVCLLLWGGLRSHSLRNGKQGSAVMSPRATDRVLLTEQGKRGVMWEGSKLSQL</sequence>